<organism evidence="2 3">
    <name type="scientific">Symbiodinium necroappetens</name>
    <dbReference type="NCBI Taxonomy" id="1628268"/>
    <lineage>
        <taxon>Eukaryota</taxon>
        <taxon>Sar</taxon>
        <taxon>Alveolata</taxon>
        <taxon>Dinophyceae</taxon>
        <taxon>Suessiales</taxon>
        <taxon>Symbiodiniaceae</taxon>
        <taxon>Symbiodinium</taxon>
    </lineage>
</organism>
<proteinExistence type="predicted"/>
<dbReference type="AlphaFoldDB" id="A0A812WJW8"/>
<feature type="compositionally biased region" description="Acidic residues" evidence="1">
    <location>
        <begin position="21"/>
        <end position="31"/>
    </location>
</feature>
<name>A0A812WJW8_9DINO</name>
<feature type="region of interest" description="Disordered" evidence="1">
    <location>
        <begin position="1"/>
        <end position="117"/>
    </location>
</feature>
<accession>A0A812WJW8</accession>
<evidence type="ECO:0000313" key="2">
    <source>
        <dbReference type="EMBL" id="CAE7680805.1"/>
    </source>
</evidence>
<feature type="non-terminal residue" evidence="2">
    <location>
        <position position="366"/>
    </location>
</feature>
<dbReference type="EMBL" id="CAJNJA010033532">
    <property type="protein sequence ID" value="CAE7680805.1"/>
    <property type="molecule type" value="Genomic_DNA"/>
</dbReference>
<feature type="compositionally biased region" description="Low complexity" evidence="1">
    <location>
        <begin position="161"/>
        <end position="179"/>
    </location>
</feature>
<feature type="compositionally biased region" description="Basic residues" evidence="1">
    <location>
        <begin position="184"/>
        <end position="194"/>
    </location>
</feature>
<comment type="caution">
    <text evidence="2">The sequence shown here is derived from an EMBL/GenBank/DDBJ whole genome shotgun (WGS) entry which is preliminary data.</text>
</comment>
<evidence type="ECO:0000256" key="1">
    <source>
        <dbReference type="SAM" id="MobiDB-lite"/>
    </source>
</evidence>
<protein>
    <submittedName>
        <fullName evidence="2">Uncharacterized protein</fullName>
    </submittedName>
</protein>
<sequence>ERSQPTVHGVDTGEDSQLPWGDEEVPCEDSAEVAPPDEPPAMELETAKDSVEPMAMNGDVQPEPMDDAGPSPNGDGEATKDPTKFALQSEPVDDAGQSENEESVEQDAKPLIPEGAVELPESIKNQLNDYGLDADLQLFMQQRALKAQAREQKAQKVLESATRAQAKAKAKAQAQTEPEAAAKRQPKAKAGRKRKADEAAGQSPEAPVATPGPGQVVTTAPDSAGPTDKPAKQAKKGEAVVGDIMHLLEPAFRVGLQRPNAKEQTQKSYTIVPPETIESGSKLQVIANKNNYYVLETCHSPLIKMVMEQLKLKVNEKHGTNVNFNRYSYKFGFKVARILSGWIPEPAQLPEPDSIQAFVEASEMAA</sequence>
<dbReference type="Proteomes" id="UP000601435">
    <property type="component" value="Unassembled WGS sequence"/>
</dbReference>
<feature type="region of interest" description="Disordered" evidence="1">
    <location>
        <begin position="144"/>
        <end position="237"/>
    </location>
</feature>
<reference evidence="2" key="1">
    <citation type="submission" date="2021-02" db="EMBL/GenBank/DDBJ databases">
        <authorList>
            <person name="Dougan E. K."/>
            <person name="Rhodes N."/>
            <person name="Thang M."/>
            <person name="Chan C."/>
        </authorList>
    </citation>
    <scope>NUCLEOTIDE SEQUENCE</scope>
</reference>
<evidence type="ECO:0000313" key="3">
    <source>
        <dbReference type="Proteomes" id="UP000601435"/>
    </source>
</evidence>
<keyword evidence="3" id="KW-1185">Reference proteome</keyword>
<gene>
    <name evidence="2" type="ORF">SNEC2469_LOCUS19575</name>
</gene>